<proteinExistence type="predicted"/>
<evidence type="ECO:0000313" key="5">
    <source>
        <dbReference type="Proteomes" id="UP000009022"/>
    </source>
</evidence>
<feature type="compositionally biased region" description="Basic and acidic residues" evidence="2">
    <location>
        <begin position="44"/>
        <end position="56"/>
    </location>
</feature>
<sequence>MGIVFGRNRNKMVQAATTAVATNNMKNSGSHRKLPVNGEEDKENNDHLPHHDENVHQGKLYAGNHNGNDRDSSNGDKVTYQDSNQAWARLKANDPTLDDDLRAAMLSRKKSLKIGTFDLCLDHGECKEGATPELLYNAKNFRWSCPKCENIHFLLEEDEMQELIDHFQQLDIDQDSTVTLEEYMKATKAQYEKEREKWTEVEEKYHQEKFRLMDKNSSGTLDWWEFLNAEAVKKLAKRDKEFLLSMLTNREVERARDAFQTIDLDKDGVITVVEAKRTFSHWFSKLLGKQYWNVDKVEQELPGHVEYHIHYLMLGDSDRNGILTWDEYLLDNALYFISCRPNVVQNH</sequence>
<dbReference type="PROSITE" id="PS50222">
    <property type="entry name" value="EF_HAND_2"/>
    <property type="match status" value="2"/>
</dbReference>
<dbReference type="HOGENOM" id="CLU_800063_0_0_1"/>
<dbReference type="KEGG" id="tad:TRIADDRAFT_58808"/>
<dbReference type="AlphaFoldDB" id="B3S3Q5"/>
<dbReference type="SMART" id="SM00054">
    <property type="entry name" value="EFh"/>
    <property type="match status" value="3"/>
</dbReference>
<evidence type="ECO:0000313" key="4">
    <source>
        <dbReference type="EMBL" id="EDV22510.1"/>
    </source>
</evidence>
<reference evidence="4 5" key="1">
    <citation type="journal article" date="2008" name="Nature">
        <title>The Trichoplax genome and the nature of placozoans.</title>
        <authorList>
            <person name="Srivastava M."/>
            <person name="Begovic E."/>
            <person name="Chapman J."/>
            <person name="Putnam N.H."/>
            <person name="Hellsten U."/>
            <person name="Kawashima T."/>
            <person name="Kuo A."/>
            <person name="Mitros T."/>
            <person name="Salamov A."/>
            <person name="Carpenter M.L."/>
            <person name="Signorovitch A.Y."/>
            <person name="Moreno M.A."/>
            <person name="Kamm K."/>
            <person name="Grimwood J."/>
            <person name="Schmutz J."/>
            <person name="Shapiro H."/>
            <person name="Grigoriev I.V."/>
            <person name="Buss L.W."/>
            <person name="Schierwater B."/>
            <person name="Dellaporta S.L."/>
            <person name="Rokhsar D.S."/>
        </authorList>
    </citation>
    <scope>NUCLEOTIDE SEQUENCE [LARGE SCALE GENOMIC DNA]</scope>
    <source>
        <strain evidence="4 5">Grell-BS-1999</strain>
    </source>
</reference>
<dbReference type="InterPro" id="IPR011992">
    <property type="entry name" value="EF-hand-dom_pair"/>
</dbReference>
<dbReference type="eggNOG" id="ENOG502QT6N">
    <property type="taxonomic scope" value="Eukaryota"/>
</dbReference>
<feature type="region of interest" description="Disordered" evidence="2">
    <location>
        <begin position="21"/>
        <end position="79"/>
    </location>
</feature>
<dbReference type="RefSeq" id="XP_002115054.1">
    <property type="nucleotide sequence ID" value="XM_002115018.1"/>
</dbReference>
<evidence type="ECO:0000256" key="1">
    <source>
        <dbReference type="ARBA" id="ARBA00022837"/>
    </source>
</evidence>
<organism evidence="4 5">
    <name type="scientific">Trichoplax adhaerens</name>
    <name type="common">Trichoplax reptans</name>
    <dbReference type="NCBI Taxonomy" id="10228"/>
    <lineage>
        <taxon>Eukaryota</taxon>
        <taxon>Metazoa</taxon>
        <taxon>Placozoa</taxon>
        <taxon>Uniplacotomia</taxon>
        <taxon>Trichoplacea</taxon>
        <taxon>Trichoplacidae</taxon>
        <taxon>Trichoplax</taxon>
    </lineage>
</organism>
<accession>B3S3Q5</accession>
<protein>
    <recommendedName>
        <fullName evidence="3">EF-hand domain-containing protein</fullName>
    </recommendedName>
</protein>
<dbReference type="Proteomes" id="UP000009022">
    <property type="component" value="Unassembled WGS sequence"/>
</dbReference>
<dbReference type="Pfam" id="PF13202">
    <property type="entry name" value="EF-hand_5"/>
    <property type="match status" value="1"/>
</dbReference>
<feature type="domain" description="EF-hand" evidence="3">
    <location>
        <begin position="158"/>
        <end position="193"/>
    </location>
</feature>
<dbReference type="EMBL" id="DS985249">
    <property type="protein sequence ID" value="EDV22510.1"/>
    <property type="molecule type" value="Genomic_DNA"/>
</dbReference>
<dbReference type="InParanoid" id="B3S3Q5"/>
<dbReference type="PhylomeDB" id="B3S3Q5"/>
<dbReference type="Gene3D" id="1.10.238.10">
    <property type="entry name" value="EF-hand"/>
    <property type="match status" value="2"/>
</dbReference>
<keyword evidence="1" id="KW-0106">Calcium</keyword>
<dbReference type="SUPFAM" id="SSF47473">
    <property type="entry name" value="EF-hand"/>
    <property type="match status" value="1"/>
</dbReference>
<name>B3S3Q5_TRIAD</name>
<dbReference type="CTD" id="6756266"/>
<dbReference type="GeneID" id="6756266"/>
<dbReference type="PROSITE" id="PS00018">
    <property type="entry name" value="EF_HAND_1"/>
    <property type="match status" value="1"/>
</dbReference>
<evidence type="ECO:0000259" key="3">
    <source>
        <dbReference type="PROSITE" id="PS50222"/>
    </source>
</evidence>
<dbReference type="InterPro" id="IPR002048">
    <property type="entry name" value="EF_hand_dom"/>
</dbReference>
<dbReference type="OrthoDB" id="9978298at2759"/>
<dbReference type="GO" id="GO:0005509">
    <property type="term" value="F:calcium ion binding"/>
    <property type="evidence" value="ECO:0007669"/>
    <property type="project" value="InterPro"/>
</dbReference>
<keyword evidence="5" id="KW-1185">Reference proteome</keyword>
<gene>
    <name evidence="4" type="ORF">TRIADDRAFT_58808</name>
</gene>
<evidence type="ECO:0000256" key="2">
    <source>
        <dbReference type="SAM" id="MobiDB-lite"/>
    </source>
</evidence>
<feature type="domain" description="EF-hand" evidence="3">
    <location>
        <begin position="250"/>
        <end position="285"/>
    </location>
</feature>
<dbReference type="InterPro" id="IPR018247">
    <property type="entry name" value="EF_Hand_1_Ca_BS"/>
</dbReference>